<feature type="domain" description="DUF6259" evidence="2">
    <location>
        <begin position="1"/>
        <end position="84"/>
    </location>
</feature>
<proteinExistence type="predicted"/>
<evidence type="ECO:0000259" key="2">
    <source>
        <dbReference type="Pfam" id="PF19773"/>
    </source>
</evidence>
<sequence>MCYSKEHDHPPGPGRWQTEAMKTLFRKIRQEWKAMGGAHRARAAKRQPQSPSWASFLLTTCASASALFTGEPVPVYQYVYHEYRVNNFMGNQNFSGQSIDLLKSPDKLLCADRLSSWREICSVHGRARTRRGDQLGLGDGNGDYPAPDHPAISAP</sequence>
<reference evidence="3" key="1">
    <citation type="submission" date="2022-10" db="EMBL/GenBank/DDBJ databases">
        <title>Comparative genomic analysis of Cohnella hashimotonis sp. nov., isolated from the International Space Station.</title>
        <authorList>
            <person name="Simpson A."/>
            <person name="Venkateswaran K."/>
        </authorList>
    </citation>
    <scope>NUCLEOTIDE SEQUENCE</scope>
    <source>
        <strain evidence="3">DSM 28161</strain>
    </source>
</reference>
<keyword evidence="4" id="KW-1185">Reference proteome</keyword>
<dbReference type="InterPro" id="IPR046226">
    <property type="entry name" value="DUF6259"/>
</dbReference>
<organism evidence="3 4">
    <name type="scientific">Cohnella rhizosphaerae</name>
    <dbReference type="NCBI Taxonomy" id="1457232"/>
    <lineage>
        <taxon>Bacteria</taxon>
        <taxon>Bacillati</taxon>
        <taxon>Bacillota</taxon>
        <taxon>Bacilli</taxon>
        <taxon>Bacillales</taxon>
        <taxon>Paenibacillaceae</taxon>
        <taxon>Cohnella</taxon>
    </lineage>
</organism>
<evidence type="ECO:0000313" key="3">
    <source>
        <dbReference type="EMBL" id="MDG0808890.1"/>
    </source>
</evidence>
<evidence type="ECO:0000256" key="1">
    <source>
        <dbReference type="SAM" id="MobiDB-lite"/>
    </source>
</evidence>
<dbReference type="AlphaFoldDB" id="A0A9X4KQ84"/>
<dbReference type="EMBL" id="JAPDIA010000002">
    <property type="protein sequence ID" value="MDG0808890.1"/>
    <property type="molecule type" value="Genomic_DNA"/>
</dbReference>
<name>A0A9X4KQ84_9BACL</name>
<feature type="region of interest" description="Disordered" evidence="1">
    <location>
        <begin position="131"/>
        <end position="155"/>
    </location>
</feature>
<comment type="caution">
    <text evidence="3">The sequence shown here is derived from an EMBL/GenBank/DDBJ whole genome shotgun (WGS) entry which is preliminary data.</text>
</comment>
<dbReference type="Pfam" id="PF19773">
    <property type="entry name" value="DUF6259"/>
    <property type="match status" value="1"/>
</dbReference>
<dbReference type="Proteomes" id="UP001153404">
    <property type="component" value="Unassembled WGS sequence"/>
</dbReference>
<accession>A0A9X4KQ84</accession>
<evidence type="ECO:0000313" key="4">
    <source>
        <dbReference type="Proteomes" id="UP001153404"/>
    </source>
</evidence>
<dbReference type="RefSeq" id="WP_277529809.1">
    <property type="nucleotide sequence ID" value="NZ_JAPDIA010000002.1"/>
</dbReference>
<protein>
    <submittedName>
        <fullName evidence="3">DUF6259 domain-containing protein</fullName>
    </submittedName>
</protein>
<gene>
    <name evidence="3" type="ORF">OMP40_05400</name>
</gene>